<dbReference type="GeneID" id="63818205"/>
<dbReference type="Proteomes" id="UP000076871">
    <property type="component" value="Unassembled WGS sequence"/>
</dbReference>
<protein>
    <submittedName>
        <fullName evidence="1">Uncharacterized protein</fullName>
    </submittedName>
</protein>
<evidence type="ECO:0000313" key="2">
    <source>
        <dbReference type="Proteomes" id="UP000076871"/>
    </source>
</evidence>
<dbReference type="InParanoid" id="A0A165ETU8"/>
<evidence type="ECO:0000313" key="1">
    <source>
        <dbReference type="EMBL" id="KZT07748.1"/>
    </source>
</evidence>
<dbReference type="EMBL" id="KV427618">
    <property type="protein sequence ID" value="KZT07748.1"/>
    <property type="molecule type" value="Genomic_DNA"/>
</dbReference>
<sequence length="100" mass="11279">MRGFIEMSFLRSSPVALISIEILKATAEMRRNQHHKGIRSAIKNRLLDDVFRSHCHMGIDGRVPSPAFDFAIDMGRTAQLRCDMACHPGDTLALRTRRGT</sequence>
<gene>
    <name evidence="1" type="ORF">LAESUDRAFT_104569</name>
</gene>
<dbReference type="RefSeq" id="XP_040765488.1">
    <property type="nucleotide sequence ID" value="XM_040901173.1"/>
</dbReference>
<proteinExistence type="predicted"/>
<dbReference type="AlphaFoldDB" id="A0A165ETU8"/>
<organism evidence="1 2">
    <name type="scientific">Laetiporus sulphureus 93-53</name>
    <dbReference type="NCBI Taxonomy" id="1314785"/>
    <lineage>
        <taxon>Eukaryota</taxon>
        <taxon>Fungi</taxon>
        <taxon>Dikarya</taxon>
        <taxon>Basidiomycota</taxon>
        <taxon>Agaricomycotina</taxon>
        <taxon>Agaricomycetes</taxon>
        <taxon>Polyporales</taxon>
        <taxon>Laetiporus</taxon>
    </lineage>
</organism>
<reference evidence="1 2" key="1">
    <citation type="journal article" date="2016" name="Mol. Biol. Evol.">
        <title>Comparative Genomics of Early-Diverging Mushroom-Forming Fungi Provides Insights into the Origins of Lignocellulose Decay Capabilities.</title>
        <authorList>
            <person name="Nagy L.G."/>
            <person name="Riley R."/>
            <person name="Tritt A."/>
            <person name="Adam C."/>
            <person name="Daum C."/>
            <person name="Floudas D."/>
            <person name="Sun H."/>
            <person name="Yadav J.S."/>
            <person name="Pangilinan J."/>
            <person name="Larsson K.H."/>
            <person name="Matsuura K."/>
            <person name="Barry K."/>
            <person name="Labutti K."/>
            <person name="Kuo R."/>
            <person name="Ohm R.A."/>
            <person name="Bhattacharya S.S."/>
            <person name="Shirouzu T."/>
            <person name="Yoshinaga Y."/>
            <person name="Martin F.M."/>
            <person name="Grigoriev I.V."/>
            <person name="Hibbett D.S."/>
        </authorList>
    </citation>
    <scope>NUCLEOTIDE SEQUENCE [LARGE SCALE GENOMIC DNA]</scope>
    <source>
        <strain evidence="1 2">93-53</strain>
    </source>
</reference>
<accession>A0A165ETU8</accession>
<keyword evidence="2" id="KW-1185">Reference proteome</keyword>
<name>A0A165ETU8_9APHY</name>